<dbReference type="OrthoDB" id="2288957at2759"/>
<protein>
    <submittedName>
        <fullName evidence="2">Uncharacterized protein</fullName>
    </submittedName>
</protein>
<feature type="region of interest" description="Disordered" evidence="1">
    <location>
        <begin position="158"/>
        <end position="224"/>
    </location>
</feature>
<feature type="compositionally biased region" description="Low complexity" evidence="1">
    <location>
        <begin position="211"/>
        <end position="222"/>
    </location>
</feature>
<accession>A0A8H7ETT5</accession>
<evidence type="ECO:0000256" key="1">
    <source>
        <dbReference type="SAM" id="MobiDB-lite"/>
    </source>
</evidence>
<organism evidence="2 3">
    <name type="scientific">Apophysomyces ossiformis</name>
    <dbReference type="NCBI Taxonomy" id="679940"/>
    <lineage>
        <taxon>Eukaryota</taxon>
        <taxon>Fungi</taxon>
        <taxon>Fungi incertae sedis</taxon>
        <taxon>Mucoromycota</taxon>
        <taxon>Mucoromycotina</taxon>
        <taxon>Mucoromycetes</taxon>
        <taxon>Mucorales</taxon>
        <taxon>Mucorineae</taxon>
        <taxon>Mucoraceae</taxon>
        <taxon>Apophysomyces</taxon>
    </lineage>
</organism>
<reference evidence="2" key="1">
    <citation type="submission" date="2020-01" db="EMBL/GenBank/DDBJ databases">
        <title>Genome Sequencing of Three Apophysomyces-Like Fungal Strains Confirms a Novel Fungal Genus in the Mucoromycota with divergent Burkholderia-like Endosymbiotic Bacteria.</title>
        <authorList>
            <person name="Stajich J.E."/>
            <person name="Macias A.M."/>
            <person name="Carter-House D."/>
            <person name="Lovett B."/>
            <person name="Kasson L.R."/>
            <person name="Berry K."/>
            <person name="Grigoriev I."/>
            <person name="Chang Y."/>
            <person name="Spatafora J."/>
            <person name="Kasson M.T."/>
        </authorList>
    </citation>
    <scope>NUCLEOTIDE SEQUENCE</scope>
    <source>
        <strain evidence="2">NRRL A-21654</strain>
    </source>
</reference>
<keyword evidence="3" id="KW-1185">Reference proteome</keyword>
<dbReference type="AlphaFoldDB" id="A0A8H7ETT5"/>
<name>A0A8H7ETT5_9FUNG</name>
<feature type="compositionally biased region" description="Basic and acidic residues" evidence="1">
    <location>
        <begin position="158"/>
        <end position="195"/>
    </location>
</feature>
<gene>
    <name evidence="2" type="ORF">EC973_003345</name>
</gene>
<sequence>MSTSVSSQSAYAMDLDTVSNMYTVGHSGLDVRRSPTHVLGLPFGDPNDDAVASQFQADSLRALYTAANNLYSGSLYPRSLTSVIRLLLRVNLAPRRMSKYMQLVKKKAEKKKYRQEQRRDSRSIVQRQRNRSYWTKELKKAYVNGRPDNVVKAIQRKIADNLPRRDRTATQKKSNEEEIKSQKADDEYEAFRLDQAEDDLVNDSEDDEDTAATTSSQATITSKETSARTIRTLVAIVRMLVESPVIKRTISAKDVADAVHTGTILTITEQQVAAKVANFLKPYTPRRNEPDEPPAKHILTVLPIAVLSNVVSTILGMQDRVNKLTIETSNKWALPVKADGIYKIMVDAFDIPTNRQGEFITSGLQARTEKETVFEAFFQMDKIHPMMNRRHLFFRWRLVFVNGWTVDMDWSSWPVVARTLTKS</sequence>
<dbReference type="EMBL" id="JABAYA010000002">
    <property type="protein sequence ID" value="KAF7732598.1"/>
    <property type="molecule type" value="Genomic_DNA"/>
</dbReference>
<evidence type="ECO:0000313" key="2">
    <source>
        <dbReference type="EMBL" id="KAF7732598.1"/>
    </source>
</evidence>
<proteinExistence type="predicted"/>
<dbReference type="Proteomes" id="UP000605846">
    <property type="component" value="Unassembled WGS sequence"/>
</dbReference>
<feature type="region of interest" description="Disordered" evidence="1">
    <location>
        <begin position="108"/>
        <end position="129"/>
    </location>
</feature>
<evidence type="ECO:0000313" key="3">
    <source>
        <dbReference type="Proteomes" id="UP000605846"/>
    </source>
</evidence>
<feature type="compositionally biased region" description="Acidic residues" evidence="1">
    <location>
        <begin position="196"/>
        <end position="210"/>
    </location>
</feature>
<comment type="caution">
    <text evidence="2">The sequence shown here is derived from an EMBL/GenBank/DDBJ whole genome shotgun (WGS) entry which is preliminary data.</text>
</comment>